<dbReference type="Gene3D" id="1.10.260.40">
    <property type="entry name" value="lambda repressor-like DNA-binding domains"/>
    <property type="match status" value="1"/>
</dbReference>
<organism evidence="2 3">
    <name type="scientific">Saccharothrix violaceirubra</name>
    <dbReference type="NCBI Taxonomy" id="413306"/>
    <lineage>
        <taxon>Bacteria</taxon>
        <taxon>Bacillati</taxon>
        <taxon>Actinomycetota</taxon>
        <taxon>Actinomycetes</taxon>
        <taxon>Pseudonocardiales</taxon>
        <taxon>Pseudonocardiaceae</taxon>
        <taxon>Saccharothrix</taxon>
    </lineage>
</organism>
<proteinExistence type="predicted"/>
<dbReference type="SMART" id="SM00530">
    <property type="entry name" value="HTH_XRE"/>
    <property type="match status" value="1"/>
</dbReference>
<comment type="caution">
    <text evidence="2">The sequence shown here is derived from an EMBL/GenBank/DDBJ whole genome shotgun (WGS) entry which is preliminary data.</text>
</comment>
<evidence type="ECO:0000259" key="1">
    <source>
        <dbReference type="PROSITE" id="PS50943"/>
    </source>
</evidence>
<accession>A0A7W7WX49</accession>
<gene>
    <name evidence="2" type="ORF">F4559_004428</name>
</gene>
<dbReference type="SUPFAM" id="SSF47413">
    <property type="entry name" value="lambda repressor-like DNA-binding domains"/>
    <property type="match status" value="1"/>
</dbReference>
<dbReference type="Pfam" id="PF19054">
    <property type="entry name" value="DUF5753"/>
    <property type="match status" value="1"/>
</dbReference>
<dbReference type="RefSeq" id="WP_184671466.1">
    <property type="nucleotide sequence ID" value="NZ_BAABAI010000037.1"/>
</dbReference>
<sequence>MISALEEARARRVAEGSNFKAYVTAGYVEGKTIRALAEATGRSYGTVRTTLVAEGIPLRRRGYRRTAAMMAAGDARARREELSSELLRARLARGMTGKSAGFQAGISQSKVSKMETGRLLPKVEDVERLADVYEVDTEMRVRLITLATRVARDAEHRRAVLHRGVSRQQVGVVKVASSASTIRVLGVSGVPRVLVEDISPRKQVIAILTEGALRGSPEAYEDAREAMERHNVDVRVVPFYGEVEVPESGFQIFDARMVVVDLLAGNVVITDEDDVKGHLERFATLYAHSVGGAELERILDEIDDECRDRFGEV</sequence>
<dbReference type="Pfam" id="PF19575">
    <property type="entry name" value="HTH_58"/>
    <property type="match status" value="1"/>
</dbReference>
<name>A0A7W7WX49_9PSEU</name>
<feature type="domain" description="HTH cro/C1-type" evidence="1">
    <location>
        <begin position="86"/>
        <end position="140"/>
    </location>
</feature>
<dbReference type="InterPro" id="IPR045745">
    <property type="entry name" value="HTH_58_Actinobacteria-type"/>
</dbReference>
<dbReference type="GO" id="GO:0003677">
    <property type="term" value="F:DNA binding"/>
    <property type="evidence" value="ECO:0007669"/>
    <property type="project" value="InterPro"/>
</dbReference>
<protein>
    <submittedName>
        <fullName evidence="2">Transcriptional regulator with XRE-family HTH domain</fullName>
    </submittedName>
</protein>
<evidence type="ECO:0000313" key="2">
    <source>
        <dbReference type="EMBL" id="MBB4967069.1"/>
    </source>
</evidence>
<dbReference type="PROSITE" id="PS50943">
    <property type="entry name" value="HTH_CROC1"/>
    <property type="match status" value="1"/>
</dbReference>
<evidence type="ECO:0000313" key="3">
    <source>
        <dbReference type="Proteomes" id="UP000542674"/>
    </source>
</evidence>
<reference evidence="2 3" key="1">
    <citation type="submission" date="2020-08" db="EMBL/GenBank/DDBJ databases">
        <title>Sequencing the genomes of 1000 actinobacteria strains.</title>
        <authorList>
            <person name="Klenk H.-P."/>
        </authorList>
    </citation>
    <scope>NUCLEOTIDE SEQUENCE [LARGE SCALE GENOMIC DNA]</scope>
    <source>
        <strain evidence="2 3">DSM 45084</strain>
    </source>
</reference>
<dbReference type="InterPro" id="IPR010982">
    <property type="entry name" value="Lambda_DNA-bd_dom_sf"/>
</dbReference>
<dbReference type="CDD" id="cd00093">
    <property type="entry name" value="HTH_XRE"/>
    <property type="match status" value="1"/>
</dbReference>
<dbReference type="AlphaFoldDB" id="A0A7W7WX49"/>
<dbReference type="EMBL" id="JACHJS010000001">
    <property type="protein sequence ID" value="MBB4967069.1"/>
    <property type="molecule type" value="Genomic_DNA"/>
</dbReference>
<keyword evidence="3" id="KW-1185">Reference proteome</keyword>
<dbReference type="InterPro" id="IPR001387">
    <property type="entry name" value="Cro/C1-type_HTH"/>
</dbReference>
<dbReference type="Proteomes" id="UP000542674">
    <property type="component" value="Unassembled WGS sequence"/>
</dbReference>
<dbReference type="Pfam" id="PF13560">
    <property type="entry name" value="HTH_31"/>
    <property type="match status" value="1"/>
</dbReference>
<dbReference type="InterPro" id="IPR043917">
    <property type="entry name" value="DUF5753"/>
</dbReference>